<dbReference type="Proteomes" id="UP000322225">
    <property type="component" value="Chromosome 10"/>
</dbReference>
<reference evidence="2" key="1">
    <citation type="submission" date="2017-08" db="EMBL/GenBank/DDBJ databases">
        <authorList>
            <person name="Cuomo C."/>
            <person name="Billmyre B."/>
            <person name="Heitman J."/>
        </authorList>
    </citation>
    <scope>NUCLEOTIDE SEQUENCE</scope>
    <source>
        <strain evidence="2">CBS 12478</strain>
    </source>
</reference>
<sequence>MLGKKRVREEPAGDDEFQMTKTGDPVDFDVEANVWEKPEMCKSGPLIRNGGQGQLGPDFWTPFNSTGSATSSSATLIDTEEDMEVQESKTDIADHFNLWPSPSRSPPSTSNDVRDIGDMSHANYKRFISFGHPPPRIGAGHLDTDVFHSTPNRRSEVILSRSDPDRSIYEYRDTDEMEDESESDDDEIMRSVSPIPLSERSASLISTSSIASTLHDVHLLDGTLTSRCDETTMNVFPSKFSRHDLPARSPTPHPPKPSPANLNHSQASRHTYHVSLSDIPMEIGEEPPLILCTDDEPTDI</sequence>
<dbReference type="EMBL" id="CP144060">
    <property type="protein sequence ID" value="WWD21150.1"/>
    <property type="molecule type" value="Genomic_DNA"/>
</dbReference>
<evidence type="ECO:0000313" key="3">
    <source>
        <dbReference type="Proteomes" id="UP000322225"/>
    </source>
</evidence>
<reference evidence="2" key="2">
    <citation type="submission" date="2024-01" db="EMBL/GenBank/DDBJ databases">
        <title>Comparative genomics of Cryptococcus and Kwoniella reveals pathogenesis evolution and contrasting modes of karyotype evolution via chromosome fusion or intercentromeric recombination.</title>
        <authorList>
            <person name="Coelho M.A."/>
            <person name="David-Palma M."/>
            <person name="Shea T."/>
            <person name="Bowers K."/>
            <person name="McGinley-Smith S."/>
            <person name="Mohammad A.W."/>
            <person name="Gnirke A."/>
            <person name="Yurkov A.M."/>
            <person name="Nowrousian M."/>
            <person name="Sun S."/>
            <person name="Cuomo C.A."/>
            <person name="Heitman J."/>
        </authorList>
    </citation>
    <scope>NUCLEOTIDE SEQUENCE</scope>
    <source>
        <strain evidence="2">CBS 12478</strain>
    </source>
</reference>
<proteinExistence type="predicted"/>
<dbReference type="AlphaFoldDB" id="A0AAJ8LPZ9"/>
<gene>
    <name evidence="2" type="ORF">CI109_105632</name>
</gene>
<dbReference type="RefSeq" id="XP_065823774.1">
    <property type="nucleotide sequence ID" value="XM_065967702.1"/>
</dbReference>
<feature type="region of interest" description="Disordered" evidence="1">
    <location>
        <begin position="1"/>
        <end position="25"/>
    </location>
</feature>
<dbReference type="GeneID" id="43587648"/>
<name>A0AAJ8LPZ9_9TREE</name>
<evidence type="ECO:0000313" key="2">
    <source>
        <dbReference type="EMBL" id="WWD21150.1"/>
    </source>
</evidence>
<feature type="compositionally biased region" description="Pro residues" evidence="1">
    <location>
        <begin position="249"/>
        <end position="258"/>
    </location>
</feature>
<feature type="compositionally biased region" description="Basic and acidic residues" evidence="1">
    <location>
        <begin position="162"/>
        <end position="174"/>
    </location>
</feature>
<evidence type="ECO:0000256" key="1">
    <source>
        <dbReference type="SAM" id="MobiDB-lite"/>
    </source>
</evidence>
<organism evidence="2 3">
    <name type="scientific">Kwoniella shandongensis</name>
    <dbReference type="NCBI Taxonomy" id="1734106"/>
    <lineage>
        <taxon>Eukaryota</taxon>
        <taxon>Fungi</taxon>
        <taxon>Dikarya</taxon>
        <taxon>Basidiomycota</taxon>
        <taxon>Agaricomycotina</taxon>
        <taxon>Tremellomycetes</taxon>
        <taxon>Tremellales</taxon>
        <taxon>Cryptococcaceae</taxon>
        <taxon>Kwoniella</taxon>
    </lineage>
</organism>
<feature type="region of interest" description="Disordered" evidence="1">
    <location>
        <begin position="239"/>
        <end position="268"/>
    </location>
</feature>
<feature type="region of interest" description="Disordered" evidence="1">
    <location>
        <begin position="153"/>
        <end position="190"/>
    </location>
</feature>
<dbReference type="KEGG" id="ksn:43587648"/>
<keyword evidence="3" id="KW-1185">Reference proteome</keyword>
<feature type="compositionally biased region" description="Acidic residues" evidence="1">
    <location>
        <begin position="175"/>
        <end position="187"/>
    </location>
</feature>
<accession>A0AAJ8LPZ9</accession>
<protein>
    <submittedName>
        <fullName evidence="2">Uncharacterized protein</fullName>
    </submittedName>
</protein>